<dbReference type="Pfam" id="PF00123">
    <property type="entry name" value="Hormone_2"/>
    <property type="match status" value="1"/>
</dbReference>
<organism evidence="7 8">
    <name type="scientific">Collichthys lucidus</name>
    <name type="common">Big head croaker</name>
    <name type="synonym">Sciaena lucida</name>
    <dbReference type="NCBI Taxonomy" id="240159"/>
    <lineage>
        <taxon>Eukaryota</taxon>
        <taxon>Metazoa</taxon>
        <taxon>Chordata</taxon>
        <taxon>Craniata</taxon>
        <taxon>Vertebrata</taxon>
        <taxon>Euteleostomi</taxon>
        <taxon>Actinopterygii</taxon>
        <taxon>Neopterygii</taxon>
        <taxon>Teleostei</taxon>
        <taxon>Neoteleostei</taxon>
        <taxon>Acanthomorphata</taxon>
        <taxon>Eupercaria</taxon>
        <taxon>Sciaenidae</taxon>
        <taxon>Collichthys</taxon>
    </lineage>
</organism>
<evidence type="ECO:0000256" key="3">
    <source>
        <dbReference type="ARBA" id="ARBA00022525"/>
    </source>
</evidence>
<evidence type="ECO:0000313" key="8">
    <source>
        <dbReference type="Proteomes" id="UP000298787"/>
    </source>
</evidence>
<proteinExistence type="inferred from homology"/>
<dbReference type="Proteomes" id="UP000298787">
    <property type="component" value="Chromosome 10"/>
</dbReference>
<keyword evidence="4" id="KW-0372">Hormone</keyword>
<dbReference type="GO" id="GO:0035774">
    <property type="term" value="P:positive regulation of insulin secretion involved in cellular response to glucose stimulus"/>
    <property type="evidence" value="ECO:0007669"/>
    <property type="project" value="TreeGrafter"/>
</dbReference>
<dbReference type="Gene3D" id="6.10.250.590">
    <property type="match status" value="1"/>
</dbReference>
<accession>A0A4U5USI7</accession>
<feature type="compositionally biased region" description="Basic and acidic residues" evidence="5">
    <location>
        <begin position="169"/>
        <end position="203"/>
    </location>
</feature>
<dbReference type="GO" id="GO:0031769">
    <property type="term" value="F:glucagon receptor binding"/>
    <property type="evidence" value="ECO:0007669"/>
    <property type="project" value="TreeGrafter"/>
</dbReference>
<name>A0A4U5USI7_COLLU</name>
<evidence type="ECO:0000256" key="1">
    <source>
        <dbReference type="ARBA" id="ARBA00004613"/>
    </source>
</evidence>
<evidence type="ECO:0000259" key="6">
    <source>
        <dbReference type="PROSITE" id="PS00260"/>
    </source>
</evidence>
<keyword evidence="3" id="KW-0964">Secreted</keyword>
<comment type="similarity">
    <text evidence="2">Belongs to the glucagon family.</text>
</comment>
<protein>
    <submittedName>
        <fullName evidence="7">Glucagon-1 Glucagon I</fullName>
    </submittedName>
</protein>
<keyword evidence="8" id="KW-1185">Reference proteome</keyword>
<dbReference type="InterPro" id="IPR000532">
    <property type="entry name" value="Glucagon_GIP_secretin_VIP"/>
</dbReference>
<dbReference type="AlphaFoldDB" id="A0A4U5USI7"/>
<dbReference type="GO" id="GO:0010737">
    <property type="term" value="P:protein kinase A signaling"/>
    <property type="evidence" value="ECO:0007669"/>
    <property type="project" value="TreeGrafter"/>
</dbReference>
<dbReference type="GO" id="GO:0007188">
    <property type="term" value="P:adenylate cyclase-modulating G protein-coupled receptor signaling pathway"/>
    <property type="evidence" value="ECO:0007669"/>
    <property type="project" value="TreeGrafter"/>
</dbReference>
<evidence type="ECO:0000313" key="7">
    <source>
        <dbReference type="EMBL" id="TKS77551.1"/>
    </source>
</evidence>
<dbReference type="PANTHER" id="PTHR11418">
    <property type="entry name" value="GLUCAGON"/>
    <property type="match status" value="1"/>
</dbReference>
<comment type="subcellular location">
    <subcellularLocation>
        <location evidence="1">Secreted</location>
    </subcellularLocation>
</comment>
<dbReference type="GO" id="GO:0005615">
    <property type="term" value="C:extracellular space"/>
    <property type="evidence" value="ECO:0007669"/>
    <property type="project" value="TreeGrafter"/>
</dbReference>
<evidence type="ECO:0000256" key="4">
    <source>
        <dbReference type="ARBA" id="ARBA00022702"/>
    </source>
</evidence>
<gene>
    <name evidence="7" type="ORF">D9C73_011642</name>
</gene>
<dbReference type="PROSITE" id="PS00260">
    <property type="entry name" value="GLUCAGON"/>
    <property type="match status" value="1"/>
</dbReference>
<feature type="compositionally biased region" description="Basic residues" evidence="5">
    <location>
        <begin position="146"/>
        <end position="168"/>
    </location>
</feature>
<reference evidence="7 8" key="1">
    <citation type="submission" date="2019-01" db="EMBL/GenBank/DDBJ databases">
        <title>Genome Assembly of Collichthys lucidus.</title>
        <authorList>
            <person name="Cai M."/>
            <person name="Xiao S."/>
        </authorList>
    </citation>
    <scope>NUCLEOTIDE SEQUENCE [LARGE SCALE GENOMIC DNA]</scope>
    <source>
        <strain evidence="7">JT15FE1705JMU</strain>
        <tissue evidence="7">Muscle</tissue>
    </source>
</reference>
<dbReference type="GO" id="GO:0005179">
    <property type="term" value="F:hormone activity"/>
    <property type="evidence" value="ECO:0007669"/>
    <property type="project" value="UniProtKB-KW"/>
</dbReference>
<dbReference type="GO" id="GO:0043066">
    <property type="term" value="P:negative regulation of apoptotic process"/>
    <property type="evidence" value="ECO:0007669"/>
    <property type="project" value="TreeGrafter"/>
</dbReference>
<feature type="domain" description="Glucagon / GIP / secretin / VIP family" evidence="6">
    <location>
        <begin position="335"/>
        <end position="357"/>
    </location>
</feature>
<dbReference type="SMART" id="SM00070">
    <property type="entry name" value="GLUCA"/>
    <property type="match status" value="1"/>
</dbReference>
<feature type="region of interest" description="Disordered" evidence="5">
    <location>
        <begin position="121"/>
        <end position="207"/>
    </location>
</feature>
<evidence type="ECO:0000256" key="2">
    <source>
        <dbReference type="ARBA" id="ARBA00008369"/>
    </source>
</evidence>
<sequence>MHTQKQRQKARVTGSSSRMIEVCACLSSELFRAAALSEHAPDEVSQGGEKAVITGRLEGWSIRQTALRGVRHTHRTCLHTRMRSTGIISILCLPLTRIDKNIKSVSTHSCKEHLAQLETEPKVIMKNRSRGSGDRKKRQKKEQTRRVKRWQKAGRGQKAHCKGQKCPRKGGERKESHHWLVPRSHCDPSQHQSDKTQWEEAHGGKSGVNHTFNKQTRMAMWKHIGPVLMATVQISYDPDHHNEDECHQLGGGDLYMSHWNTCCLYKSDRDDRQLLQFTPLHLQGVVSWCRGASPRLHQHYTACALDKQEQQITGHVSEFPKMGKGQNLIQNLKRHADGTFASDFTHYLDKIKAKDFVEWLASTKREGVASTSKFAEKAEKRHMPLSGT</sequence>
<evidence type="ECO:0000256" key="5">
    <source>
        <dbReference type="SAM" id="MobiDB-lite"/>
    </source>
</evidence>
<feature type="compositionally biased region" description="Basic residues" evidence="5">
    <location>
        <begin position="125"/>
        <end position="140"/>
    </location>
</feature>
<dbReference type="InterPro" id="IPR015550">
    <property type="entry name" value="Glucagon"/>
</dbReference>
<dbReference type="STRING" id="240159.A0A4U5USI7"/>
<dbReference type="PANTHER" id="PTHR11418:SF0">
    <property type="entry name" value="PRO-GLUCAGON"/>
    <property type="match status" value="1"/>
</dbReference>
<dbReference type="EMBL" id="CM014087">
    <property type="protein sequence ID" value="TKS77551.1"/>
    <property type="molecule type" value="Genomic_DNA"/>
</dbReference>